<dbReference type="KEGG" id="eta:ETA_28560"/>
<dbReference type="InterPro" id="IPR016147">
    <property type="entry name" value="Pili_assmbl_chaperone_N"/>
</dbReference>
<evidence type="ECO:0000256" key="6">
    <source>
        <dbReference type="RuleBase" id="RU003918"/>
    </source>
</evidence>
<dbReference type="SUPFAM" id="SSF49354">
    <property type="entry name" value="PapD-like"/>
    <property type="match status" value="1"/>
</dbReference>
<evidence type="ECO:0000256" key="2">
    <source>
        <dbReference type="ARBA" id="ARBA00007399"/>
    </source>
</evidence>
<dbReference type="InterPro" id="IPR001829">
    <property type="entry name" value="Pili_assmbl_chaperone_bac"/>
</dbReference>
<dbReference type="PRINTS" id="PR00969">
    <property type="entry name" value="CHAPERONPILI"/>
</dbReference>
<evidence type="ECO:0000256" key="1">
    <source>
        <dbReference type="ARBA" id="ARBA00004418"/>
    </source>
</evidence>
<dbReference type="OrthoDB" id="9131059at2"/>
<evidence type="ECO:0000256" key="3">
    <source>
        <dbReference type="ARBA" id="ARBA00022729"/>
    </source>
</evidence>
<dbReference type="PANTHER" id="PTHR30251">
    <property type="entry name" value="PILUS ASSEMBLY CHAPERONE"/>
    <property type="match status" value="1"/>
</dbReference>
<accession>B2VEY0</accession>
<dbReference type="InterPro" id="IPR013783">
    <property type="entry name" value="Ig-like_fold"/>
</dbReference>
<keyword evidence="3 7" id="KW-0732">Signal</keyword>
<feature type="signal peptide" evidence="7">
    <location>
        <begin position="1"/>
        <end position="25"/>
    </location>
</feature>
<name>B2VEY0_ERWT9</name>
<evidence type="ECO:0000256" key="7">
    <source>
        <dbReference type="SAM" id="SignalP"/>
    </source>
</evidence>
<dbReference type="GO" id="GO:0030288">
    <property type="term" value="C:outer membrane-bounded periplasmic space"/>
    <property type="evidence" value="ECO:0007669"/>
    <property type="project" value="InterPro"/>
</dbReference>
<dbReference type="Proteomes" id="UP000001726">
    <property type="component" value="Chromosome"/>
</dbReference>
<dbReference type="GO" id="GO:0071555">
    <property type="term" value="P:cell wall organization"/>
    <property type="evidence" value="ECO:0007669"/>
    <property type="project" value="InterPro"/>
</dbReference>
<dbReference type="RefSeq" id="WP_012442559.1">
    <property type="nucleotide sequence ID" value="NC_010694.1"/>
</dbReference>
<feature type="domain" description="Pili assembly chaperone C-terminal" evidence="9">
    <location>
        <begin position="172"/>
        <end position="236"/>
    </location>
</feature>
<dbReference type="PANTHER" id="PTHR30251:SF7">
    <property type="entry name" value="FIMBRIAE CHAPARONE"/>
    <property type="match status" value="1"/>
</dbReference>
<dbReference type="InterPro" id="IPR036316">
    <property type="entry name" value="Pili_assmbl_chap_C_dom_sf"/>
</dbReference>
<gene>
    <name evidence="10" type="ordered locus">ETA_28560</name>
</gene>
<proteinExistence type="inferred from homology"/>
<evidence type="ECO:0000313" key="11">
    <source>
        <dbReference type="Proteomes" id="UP000001726"/>
    </source>
</evidence>
<dbReference type="Pfam" id="PF00345">
    <property type="entry name" value="PapD_N"/>
    <property type="match status" value="1"/>
</dbReference>
<keyword evidence="5 6" id="KW-0143">Chaperone</keyword>
<dbReference type="InterPro" id="IPR008962">
    <property type="entry name" value="PapD-like_sf"/>
</dbReference>
<dbReference type="InterPro" id="IPR016148">
    <property type="entry name" value="Pili_assmbl_chaperone_C"/>
</dbReference>
<comment type="subcellular location">
    <subcellularLocation>
        <location evidence="1 6">Periplasm</location>
    </subcellularLocation>
</comment>
<evidence type="ECO:0000256" key="5">
    <source>
        <dbReference type="ARBA" id="ARBA00023186"/>
    </source>
</evidence>
<evidence type="ECO:0000259" key="8">
    <source>
        <dbReference type="Pfam" id="PF00345"/>
    </source>
</evidence>
<evidence type="ECO:0000259" key="9">
    <source>
        <dbReference type="Pfam" id="PF02753"/>
    </source>
</evidence>
<organism evidence="10 11">
    <name type="scientific">Erwinia tasmaniensis (strain DSM 17950 / CFBP 7177 / CIP 109463 / NCPPB 4357 / Et1/99)</name>
    <dbReference type="NCBI Taxonomy" id="465817"/>
    <lineage>
        <taxon>Bacteria</taxon>
        <taxon>Pseudomonadati</taxon>
        <taxon>Pseudomonadota</taxon>
        <taxon>Gammaproteobacteria</taxon>
        <taxon>Enterobacterales</taxon>
        <taxon>Erwiniaceae</taxon>
        <taxon>Erwinia</taxon>
    </lineage>
</organism>
<dbReference type="Gene3D" id="2.60.40.10">
    <property type="entry name" value="Immunoglobulins"/>
    <property type="match status" value="2"/>
</dbReference>
<evidence type="ECO:0000256" key="4">
    <source>
        <dbReference type="ARBA" id="ARBA00022764"/>
    </source>
</evidence>
<dbReference type="STRING" id="465817.ETA_28560"/>
<dbReference type="EMBL" id="CU468135">
    <property type="protein sequence ID" value="CAO97902.1"/>
    <property type="molecule type" value="Genomic_DNA"/>
</dbReference>
<reference evidence="10 11" key="1">
    <citation type="journal article" date="2008" name="Environ. Microbiol.">
        <title>The genome of Erwinia tasmaniensis strain Et1/99, a non-pathogenic bacterium in the genus Erwinia.</title>
        <authorList>
            <person name="Kube M."/>
            <person name="Migdoll A.M."/>
            <person name="Mueller I."/>
            <person name="Kuhl H."/>
            <person name="Beck A."/>
            <person name="Reinhardt R."/>
            <person name="Geider K."/>
        </authorList>
    </citation>
    <scope>NUCLEOTIDE SEQUENCE [LARGE SCALE GENOMIC DNA]</scope>
    <source>
        <strain evidence="11">DSM 17950 / CFBP 7177 / CIP 109463 / NCPPB 4357 / Et1/99</strain>
    </source>
</reference>
<feature type="chain" id="PRO_5002784138" evidence="7">
    <location>
        <begin position="26"/>
        <end position="247"/>
    </location>
</feature>
<dbReference type="Pfam" id="PF02753">
    <property type="entry name" value="PapD_C"/>
    <property type="match status" value="1"/>
</dbReference>
<sequence>MKIRNTMAILCLTLVAVCTSGEAFAGILAEKTRVIYAENSRERSLMLVNTNPWPVIVQTWSDDGRGSSDYPDSPFIVTPAIFRLEPRQMQGIRITYNGSQLPEDRESVYWLNIYEVPPLDKRNEQHSHLTMTMNTQIKIFYRPAALAKIDNIASRISFITGQDRHGSFIECHNPTPYHISFTDIYLVLAQKEIKARGEMDMMTYPKSNKRYYLGETAEKLSGGRAKFYYISDSGAIENNETVITHSK</sequence>
<comment type="similarity">
    <text evidence="2 6">Belongs to the periplasmic pilus chaperone family.</text>
</comment>
<dbReference type="InterPro" id="IPR050643">
    <property type="entry name" value="Periplasmic_pilus_chap"/>
</dbReference>
<dbReference type="SUPFAM" id="SSF49584">
    <property type="entry name" value="Periplasmic chaperone C-domain"/>
    <property type="match status" value="1"/>
</dbReference>
<evidence type="ECO:0000313" key="10">
    <source>
        <dbReference type="EMBL" id="CAO97902.1"/>
    </source>
</evidence>
<dbReference type="InterPro" id="IPR018046">
    <property type="entry name" value="Pili_assmbl_chaperone_CS"/>
</dbReference>
<protein>
    <submittedName>
        <fullName evidence="10">Probable pili assembly chaperone</fullName>
    </submittedName>
</protein>
<keyword evidence="4" id="KW-0574">Periplasm</keyword>
<feature type="domain" description="Pili assembly chaperone N-terminal" evidence="8">
    <location>
        <begin position="27"/>
        <end position="146"/>
    </location>
</feature>
<dbReference type="AlphaFoldDB" id="B2VEY0"/>
<dbReference type="HOGENOM" id="CLU_070768_0_0_6"/>
<keyword evidence="11" id="KW-1185">Reference proteome</keyword>
<dbReference type="eggNOG" id="COG3121">
    <property type="taxonomic scope" value="Bacteria"/>
</dbReference>
<dbReference type="PROSITE" id="PS00635">
    <property type="entry name" value="PILI_CHAPERONE"/>
    <property type="match status" value="1"/>
</dbReference>